<evidence type="ECO:0000313" key="2">
    <source>
        <dbReference type="Proteomes" id="UP000219522"/>
    </source>
</evidence>
<comment type="caution">
    <text evidence="1">The sequence shown here is derived from an EMBL/GenBank/DDBJ whole genome shotgun (WGS) entry which is preliminary data.</text>
</comment>
<evidence type="ECO:0000313" key="1">
    <source>
        <dbReference type="EMBL" id="SOE88047.1"/>
    </source>
</evidence>
<gene>
    <name evidence="1" type="ORF">SAMN05446927_6639</name>
</gene>
<protein>
    <submittedName>
        <fullName evidence="1">Uncharacterized protein</fullName>
    </submittedName>
</protein>
<organism evidence="1 2">
    <name type="scientific">Caballeronia arationis</name>
    <dbReference type="NCBI Taxonomy" id="1777142"/>
    <lineage>
        <taxon>Bacteria</taxon>
        <taxon>Pseudomonadati</taxon>
        <taxon>Pseudomonadota</taxon>
        <taxon>Betaproteobacteria</taxon>
        <taxon>Burkholderiales</taxon>
        <taxon>Burkholderiaceae</taxon>
        <taxon>Caballeronia</taxon>
    </lineage>
</organism>
<name>A0A7Z7N5N8_9BURK</name>
<dbReference type="AlphaFoldDB" id="A0A7Z7N5N8"/>
<reference evidence="1 2" key="1">
    <citation type="submission" date="2017-09" db="EMBL/GenBank/DDBJ databases">
        <authorList>
            <person name="Varghese N."/>
            <person name="Submissions S."/>
        </authorList>
    </citation>
    <scope>NUCLEOTIDE SEQUENCE [LARGE SCALE GENOMIC DNA]</scope>
    <source>
        <strain evidence="1 2">OK806</strain>
    </source>
</reference>
<accession>A0A7Z7N5N8</accession>
<proteinExistence type="predicted"/>
<dbReference type="Proteomes" id="UP000219522">
    <property type="component" value="Unassembled WGS sequence"/>
</dbReference>
<dbReference type="EMBL" id="OCSU01000003">
    <property type="protein sequence ID" value="SOE88047.1"/>
    <property type="molecule type" value="Genomic_DNA"/>
</dbReference>
<keyword evidence="2" id="KW-1185">Reference proteome</keyword>
<sequence>MHSSRLAKSIMKPSAKLRPYPSGEILGPHSKFVNAMPGISASRLICSKKARRLEAATSLRNRHNTMCRTGPFELFMVSLHSRAMP</sequence>